<proteinExistence type="predicted"/>
<dbReference type="SMART" id="SM00671">
    <property type="entry name" value="SEL1"/>
    <property type="match status" value="4"/>
</dbReference>
<evidence type="ECO:0000313" key="2">
    <source>
        <dbReference type="Proteomes" id="UP000253910"/>
    </source>
</evidence>
<sequence length="395" mass="46627">MTTNSDKITDNKNFSEKNENFIEKIKKFKEEDGVSWKKIANKIYYAIEQNEEYNQHYRLNAVIDHEEDDVIRKFADALENAVKRNQKSTSLNSEKIPLKNICFLLGLINKEQISKELENKETYIKLNTDILYEKNIPWEEWFIPKALTEVKQAAKKGHKEAQTTLANFYYYHGENNVRDVAQAMELYRSAAKQKDKFALYHLGMIYEYGDAQGKIERDSETSYKYYKSSAQEGCSLSLNKLAYYHYTKNEIELFFEYAQKAREAKDVIGTLYLAYAYQKGIGTSKDINKSIDIYMELLNQQEAMFYRMEIRWELAKLNKFFEDPHHQNEAKRHFTHLIKDWEKMMEESWENGNFDFVGILLNAKPERYAKISAASYHDYLHNPLKPSIIQAFACL</sequence>
<dbReference type="InterPro" id="IPR052748">
    <property type="entry name" value="ISR_Activator"/>
</dbReference>
<name>A0A369Z6I5_HAEPA</name>
<dbReference type="RefSeq" id="WP_111315670.1">
    <property type="nucleotide sequence ID" value="NZ_QEPW01000012.1"/>
</dbReference>
<dbReference type="SUPFAM" id="SSF81901">
    <property type="entry name" value="HCP-like"/>
    <property type="match status" value="1"/>
</dbReference>
<dbReference type="InterPro" id="IPR011990">
    <property type="entry name" value="TPR-like_helical_dom_sf"/>
</dbReference>
<dbReference type="AlphaFoldDB" id="A0A369Z6I5"/>
<dbReference type="PANTHER" id="PTHR45011">
    <property type="entry name" value="DAP3-BINDING CELL DEATH ENHANCER 1"/>
    <property type="match status" value="1"/>
</dbReference>
<dbReference type="PANTHER" id="PTHR45011:SF1">
    <property type="entry name" value="DAP3-BINDING CELL DEATH ENHANCER 1"/>
    <property type="match status" value="1"/>
</dbReference>
<dbReference type="InterPro" id="IPR006597">
    <property type="entry name" value="Sel1-like"/>
</dbReference>
<evidence type="ECO:0000313" key="1">
    <source>
        <dbReference type="EMBL" id="RDE90191.1"/>
    </source>
</evidence>
<dbReference type="EMBL" id="QEPW01000012">
    <property type="protein sequence ID" value="RDE90191.1"/>
    <property type="molecule type" value="Genomic_DNA"/>
</dbReference>
<accession>A0A369Z6I5</accession>
<gene>
    <name evidence="1" type="ORF">DPV87_07185</name>
</gene>
<comment type="caution">
    <text evidence="1">The sequence shown here is derived from an EMBL/GenBank/DDBJ whole genome shotgun (WGS) entry which is preliminary data.</text>
</comment>
<protein>
    <submittedName>
        <fullName evidence="1">Sel1 repeat family protein</fullName>
    </submittedName>
</protein>
<dbReference type="Pfam" id="PF08238">
    <property type="entry name" value="Sel1"/>
    <property type="match status" value="3"/>
</dbReference>
<reference evidence="1 2" key="1">
    <citation type="submission" date="2018-05" db="EMBL/GenBank/DDBJ databases">
        <title>Draft Genome Sequences for a Diverse set of 7 Haemophilus Species.</title>
        <authorList>
            <person name="Nichols M."/>
            <person name="Topaz N."/>
            <person name="Wang X."/>
            <person name="Wang X."/>
            <person name="Boxrud D."/>
        </authorList>
    </citation>
    <scope>NUCLEOTIDE SEQUENCE [LARGE SCALE GENOMIC DNA]</scope>
    <source>
        <strain evidence="1 2">C2008001710</strain>
    </source>
</reference>
<dbReference type="Proteomes" id="UP000253910">
    <property type="component" value="Unassembled WGS sequence"/>
</dbReference>
<dbReference type="Gene3D" id="1.25.40.10">
    <property type="entry name" value="Tetratricopeptide repeat domain"/>
    <property type="match status" value="1"/>
</dbReference>
<organism evidence="1 2">
    <name type="scientific">Haemophilus parainfluenzae</name>
    <dbReference type="NCBI Taxonomy" id="729"/>
    <lineage>
        <taxon>Bacteria</taxon>
        <taxon>Pseudomonadati</taxon>
        <taxon>Pseudomonadota</taxon>
        <taxon>Gammaproteobacteria</taxon>
        <taxon>Pasteurellales</taxon>
        <taxon>Pasteurellaceae</taxon>
        <taxon>Haemophilus</taxon>
    </lineage>
</organism>